<evidence type="ECO:0000313" key="6">
    <source>
        <dbReference type="EMBL" id="KAK9001947.1"/>
    </source>
</evidence>
<comment type="caution">
    <text evidence="6">The sequence shown here is derived from an EMBL/GenBank/DDBJ whole genome shotgun (WGS) entry which is preliminary data.</text>
</comment>
<protein>
    <recommendedName>
        <fullName evidence="5">NAB domain-containing protein</fullName>
    </recommendedName>
</protein>
<evidence type="ECO:0000256" key="4">
    <source>
        <dbReference type="SAM" id="MobiDB-lite"/>
    </source>
</evidence>
<comment type="similarity">
    <text evidence="2">Belongs to the NET family.</text>
</comment>
<sequence length="2959" mass="338300">MATAKLVDSKGMYSWWWNSHIGPKNSKWLQENLTDMDAKVKQMIKLIEEDADSFARRAEMFYKKRPELTKLVEEFYRAYRALAERYDHATGVLRQAHRTMAEVFPNQVPGGFVDDSPGGSATEVDLRTPEMPPPIRALLEPEELQKDALGLSSHAIKRNGAFTKGSESVMIGKGLKQFNDLFGSEEAISRVKFMEGRVRKGLSFHDKGEKEQSSRNNGSPDPRARLPSESERVTKAEMEISTLKNALAKLEEEKEAGLLQYQQSLERLSALEREVSHAQENSRGLNERASQAEAEVQTLKDALIKLEAEKDANLVQYHQCLEKINNLENSISQVQKDAGELNDRASKAETEAQALKQDVARVEAEKEDALARYKQCSETISNQEEKLLNAEESARRMMKRAEKAESELETLVQVVFELTKDKELAELQYQKFLETISNLEHELACAQEEAQRLSSKIDDGAANLKGAVERCSLLERTNQSLNTKLESLVQKMGDQSQELTEMQEELGRLWTSLQSERLRYMEAETAFQTLQHLHSQSQEELRSLATELENRVQILQVSETRNRSLEDELQRVKEENKGLNELNLSSVMSIKNLQDEILSLREAIAKLEAEVELRLDQRNALQQEIYCLKEELNVFNKRQQDMTGQLESVGLNAETFASTMKELQDENTELKYACERDRDEKLALLEKLKTMEKLIEKNPLLKNSLSDLNVVLECVQGRVKALEESYQSLLTEKSTLAAEKDTLTSQLQIATENLEKLSEKNNVLENSLFDANVELGGLKVKLKSLENSCLQLGDEKSGLITQRESLISELNVSQKRLEDLDKLYQGLEGKCVNLEKERESAVRDMEELQKSLDAEKQEHASFVKLNETQVTAMESQIHFLHEESLCRKKEYEEELDRSMISHVETFILQKCAQDLEERNLSLLLECRKLLEASKLSEKLIYKLELGKSKKEMEMKSLFDQITVLRMGLYRMSRTLEIDVHGYDDKIKQDQLILDCIFDRLQKMQNSYLKSLDENQQFIIENSVLIRLLGQLKLEAENLSTEKNSLHQELKVQSEQLSEFETSLFKANAELQVSRAKLKSLESSCLLLGDEKSSLVTQREGLISELNASQKRLEDLEKRYQGLEEQKLGLEKERGSTLREVEELQKSLDAEKQKHARLARSNETQVTSLESQIHFLEGESLCRKKEYEKQLDRAMNAHVETLVLQRCAQDLEEKNLSLLVECRKLLEASKLSKKVISELELGNSKKQMEIKSLSDQINILRMGLYQMMRTLEIDAMHGYDETIKQDQSVLDFIFDRLQKMQNSLLRSLDENQQFTIENSVLIGLLGQLKLEAESLATEKNLLHTELKVQFEQVSELETSLCDANTELEGLWEKLKSAENSRLLLGAEKSGLITQREGLLSELNVSQERLKDLEKRYQGLEEKYVGLEKDRKSTLHEVQELQKSLEAEMQKHASFVKLNETRVTSMESQINFLQGELDMALVADVESFVLQRCTQDLEEKNLSLSLKCRKLLKASTLSEKLISELELGNSKKQMEIKSLFGQISMLRMGLYQMLRTLEIDAIHKYDDTIREDQAALDCIFGRFQKMQNSLLKSLDENHQFIIENSVLIGLLEQLKLEAGNLASENNSLHQELKVQSELFSALENSLCDSNAELEGLRENLKSLENSCLLLGDEKLGLLTQRECLISELNASQKRLEDLEKRYKQLEEKHVVMERERESRLHEVEELKRSLDAEKQEYGSFVKLNETRATSMESQIHFLKEESLHIKKEYEGELDKAMNAQVETFILQKCAQDLEEKNLSLVLECRKLLAASKLSEELISELELGNFIKQTEIKSLYDQITLLRMGLYQTLKSLEIDAICDYDETIKEDRSVLDCIFDRLQKMQNSVRKSLDENHQFIIENSVVIVILRQLKLEVEILAIENNSLHQELKVQSDQFSELQSRAEKLAYMNEELRSKVIKGGQREEALQTEIGSVSGQLLELQRAYRSSVKENHKLLDEKRTLMKEASDLGKEKHNLEEDNYCVFAEAISQSNISLIFKDIIADNFVEIKHLSGNLYKLKCYSDDLEEKLRTMEIKFEETLMENSHLKDSVQNLENELVSVRSVCDQLNDEVVKGNDLLCLKVNELLEAEQMLSATQEERAQLHKVVEDLKCKYEEVKLIGECQRKQILKLSGDYDLQNKEIESIRRANQKFEVELSKLHEELEEGKHREKSLSVELQKERNEVELWETQATALFGELQISAFCETLLEEKACELNMECDLQNKEIESICQANQKLEAELLKLHEELEEWKHREESLCVELQNERNEVELWETQATALFGELQIFAVHEALLQEKAWDLSMECEALESRSHSKATEAEQLGKSVRILECENGGLKAQLAAYVPAVVSLMDSVTSLESRTLLNPKLPSDYNEDANPGTDLHANNCQRTNEVQNASVPDGFSYLQGINTRIKAIEKAVLEMERPATMESLNLNSKLVTATRQIEELRNGSSSRQESVRAKRHVNDKEVELVQGLGNGVKTQRATPEITEEDNGMMTKDIMLDQVSECSSFGLSRREAEEVDDQMLELWEASGRDSNADLNVDKARPHDEQQMGTVKAHKGYHPSTKSLVKELGVDKEPDQEGNKRKVLERLDSDAQKLANLQITVQDLKRKVEITEKAKKGKGIEYGTVKEQLEEAEEAITKLVDVNSKLIIHAGDGSRSCLDGKSALESEESGNVRRQRISEQARKGSEKIGRLQLEVQKIQFLLLKLDDENESRGRTRITDSKTTILLRDYIYGGSSLPQFHFQKLVFTEEASPRTRSQSEHIYQVSVVGNQLPESPRDPMECLPSRGGNRVVPSSLPQFHFQKLVFTEEASPRTRSQSEHIYQVSVVENQLPESPRDPMECLPSRGGNRVVPSSLPQFHFQKLVFTEEASPRTRSQSEHIYQVSVVGNQLPESPRDPMECLPSRGGNRVVPVSFGSGHFGFI</sequence>
<feature type="coiled-coil region" evidence="3">
    <location>
        <begin position="2255"/>
        <end position="2303"/>
    </location>
</feature>
<feature type="coiled-coil region" evidence="3">
    <location>
        <begin position="712"/>
        <end position="774"/>
    </location>
</feature>
<dbReference type="PANTHER" id="PTHR32258:SF32">
    <property type="entry name" value="PROTEIN NETWORKED 1D"/>
    <property type="match status" value="1"/>
</dbReference>
<feature type="coiled-coil region" evidence="3">
    <location>
        <begin position="2625"/>
        <end position="2683"/>
    </location>
</feature>
<feature type="coiled-coil region" evidence="3">
    <location>
        <begin position="1028"/>
        <end position="1055"/>
    </location>
</feature>
<dbReference type="SUPFAM" id="SSF57997">
    <property type="entry name" value="Tropomyosin"/>
    <property type="match status" value="1"/>
</dbReference>
<dbReference type="Proteomes" id="UP001396334">
    <property type="component" value="Unassembled WGS sequence"/>
</dbReference>
<feature type="compositionally biased region" description="Basic and acidic residues" evidence="4">
    <location>
        <begin position="222"/>
        <end position="232"/>
    </location>
</feature>
<evidence type="ECO:0000259" key="5">
    <source>
        <dbReference type="PROSITE" id="PS51774"/>
    </source>
</evidence>
<feature type="compositionally biased region" description="Basic and acidic residues" evidence="4">
    <location>
        <begin position="202"/>
        <end position="213"/>
    </location>
</feature>
<feature type="coiled-coil region" evidence="3">
    <location>
        <begin position="538"/>
        <end position="680"/>
    </location>
</feature>
<dbReference type="Gene3D" id="1.10.287.1490">
    <property type="match status" value="2"/>
</dbReference>
<keyword evidence="7" id="KW-1185">Reference proteome</keyword>
<feature type="coiled-coil region" evidence="3">
    <location>
        <begin position="1609"/>
        <end position="1734"/>
    </location>
</feature>
<feature type="coiled-coil region" evidence="3">
    <location>
        <begin position="233"/>
        <end position="505"/>
    </location>
</feature>
<evidence type="ECO:0000256" key="3">
    <source>
        <dbReference type="SAM" id="Coils"/>
    </source>
</evidence>
<evidence type="ECO:0000313" key="7">
    <source>
        <dbReference type="Proteomes" id="UP001396334"/>
    </source>
</evidence>
<proteinExistence type="inferred from homology"/>
<dbReference type="PANTHER" id="PTHR32258">
    <property type="entry name" value="PROTEIN NETWORKED 4A"/>
    <property type="match status" value="1"/>
</dbReference>
<keyword evidence="1 3" id="KW-0175">Coiled coil</keyword>
<accession>A0ABR2QMP0</accession>
<organism evidence="6 7">
    <name type="scientific">Hibiscus sabdariffa</name>
    <name type="common">roselle</name>
    <dbReference type="NCBI Taxonomy" id="183260"/>
    <lineage>
        <taxon>Eukaryota</taxon>
        <taxon>Viridiplantae</taxon>
        <taxon>Streptophyta</taxon>
        <taxon>Embryophyta</taxon>
        <taxon>Tracheophyta</taxon>
        <taxon>Spermatophyta</taxon>
        <taxon>Magnoliopsida</taxon>
        <taxon>eudicotyledons</taxon>
        <taxon>Gunneridae</taxon>
        <taxon>Pentapetalae</taxon>
        <taxon>rosids</taxon>
        <taxon>malvids</taxon>
        <taxon>Malvales</taxon>
        <taxon>Malvaceae</taxon>
        <taxon>Malvoideae</taxon>
        <taxon>Hibiscus</taxon>
    </lineage>
</organism>
<reference evidence="6 7" key="1">
    <citation type="journal article" date="2024" name="G3 (Bethesda)">
        <title>Genome assembly of Hibiscus sabdariffa L. provides insights into metabolisms of medicinal natural products.</title>
        <authorList>
            <person name="Kim T."/>
        </authorList>
    </citation>
    <scope>NUCLEOTIDE SEQUENCE [LARGE SCALE GENOMIC DNA]</scope>
    <source>
        <strain evidence="6">TK-2024</strain>
        <tissue evidence="6">Old leaves</tissue>
    </source>
</reference>
<evidence type="ECO:0000256" key="1">
    <source>
        <dbReference type="ARBA" id="ARBA00023054"/>
    </source>
</evidence>
<dbReference type="PROSITE" id="PS51774">
    <property type="entry name" value="NAB"/>
    <property type="match status" value="1"/>
</dbReference>
<feature type="region of interest" description="Disordered" evidence="4">
    <location>
        <begin position="202"/>
        <end position="232"/>
    </location>
</feature>
<dbReference type="Pfam" id="PF07765">
    <property type="entry name" value="KIP1"/>
    <property type="match status" value="1"/>
</dbReference>
<feature type="coiled-coil region" evidence="3">
    <location>
        <begin position="2059"/>
        <end position="2226"/>
    </location>
</feature>
<gene>
    <name evidence="6" type="ORF">V6N11_024642</name>
</gene>
<feature type="coiled-coil region" evidence="3">
    <location>
        <begin position="1394"/>
        <end position="1449"/>
    </location>
</feature>
<dbReference type="EMBL" id="JBBPBN010000035">
    <property type="protein sequence ID" value="KAK9001947.1"/>
    <property type="molecule type" value="Genomic_DNA"/>
</dbReference>
<feature type="coiled-coil region" evidence="3">
    <location>
        <begin position="803"/>
        <end position="858"/>
    </location>
</feature>
<name>A0ABR2QMP0_9ROSI</name>
<evidence type="ECO:0000256" key="2">
    <source>
        <dbReference type="ARBA" id="ARBA00038006"/>
    </source>
</evidence>
<feature type="coiled-coil region" evidence="3">
    <location>
        <begin position="1098"/>
        <end position="1160"/>
    </location>
</feature>
<feature type="domain" description="NAB" evidence="5">
    <location>
        <begin position="13"/>
        <end position="93"/>
    </location>
</feature>
<dbReference type="InterPro" id="IPR051861">
    <property type="entry name" value="NET_actin-binding_domain"/>
</dbReference>
<dbReference type="InterPro" id="IPR011684">
    <property type="entry name" value="NAB"/>
</dbReference>